<proteinExistence type="inferred from homology"/>
<evidence type="ECO:0000256" key="5">
    <source>
        <dbReference type="ARBA" id="ARBA00022597"/>
    </source>
</evidence>
<dbReference type="AlphaFoldDB" id="A0A0L1JKK0"/>
<sequence>MHAPSPPALPPASSLRARRFRTWRSILALVLREMSTTYGRSPGGYAWAILEPVAAIFLLSAAFQFVFRTPSLGSNFPFFFATGYLPYMLTLTLMNNCGRAIRFSRALLAYPGVTWSDAVFARAILTTLTDLLTTLIVITGIVLIFRIDLILSPGPIVLALAMAITVGIGVGSLNCYLFTAFPAWERVWSVITRPLLLVSGVIFLYDTLPDRAQPVMLWNPLTHVVGAARKGFFATYDADYLMPVYVFSFGLICWAWGFMLLHRHHKALINN</sequence>
<comment type="similarity">
    <text evidence="2 11">Belongs to the ABC-2 integral membrane protein family.</text>
</comment>
<keyword evidence="3 11" id="KW-0813">Transport</keyword>
<evidence type="ECO:0000256" key="6">
    <source>
        <dbReference type="ARBA" id="ARBA00022692"/>
    </source>
</evidence>
<dbReference type="PANTHER" id="PTHR30413:SF10">
    <property type="entry name" value="CAPSULE POLYSACCHARIDE EXPORT INNER-MEMBRANE PROTEIN CTRC"/>
    <property type="match status" value="1"/>
</dbReference>
<feature type="domain" description="ABC transmembrane type-2" evidence="12">
    <location>
        <begin position="43"/>
        <end position="264"/>
    </location>
</feature>
<keyword evidence="4 11" id="KW-1003">Cell membrane</keyword>
<organism evidence="13 14">
    <name type="scientific">Pseudaestuariivita atlantica</name>
    <dbReference type="NCBI Taxonomy" id="1317121"/>
    <lineage>
        <taxon>Bacteria</taxon>
        <taxon>Pseudomonadati</taxon>
        <taxon>Pseudomonadota</taxon>
        <taxon>Alphaproteobacteria</taxon>
        <taxon>Rhodobacterales</taxon>
        <taxon>Paracoccaceae</taxon>
        <taxon>Pseudaestuariivita</taxon>
    </lineage>
</organism>
<keyword evidence="7" id="KW-0972">Capsule biogenesis/degradation</keyword>
<dbReference type="STRING" id="1317121.ATO11_18495"/>
<dbReference type="GO" id="GO:0015920">
    <property type="term" value="P:lipopolysaccharide transport"/>
    <property type="evidence" value="ECO:0007669"/>
    <property type="project" value="TreeGrafter"/>
</dbReference>
<feature type="transmembrane region" description="Helical" evidence="11">
    <location>
        <begin position="156"/>
        <end position="178"/>
    </location>
</feature>
<keyword evidence="10 11" id="KW-0472">Membrane</keyword>
<dbReference type="InterPro" id="IPR013525">
    <property type="entry name" value="ABC2_TM"/>
</dbReference>
<keyword evidence="9" id="KW-0625">Polysaccharide transport</keyword>
<reference evidence="13 14" key="1">
    <citation type="journal article" date="2015" name="Int. J. Syst. Evol. Microbiol.">
        <title>Aestuariivita atlantica sp. nov., isolated from deep sea sediment of the Atlantic Ocean.</title>
        <authorList>
            <person name="Li G."/>
            <person name="Lai Q."/>
            <person name="Du Y."/>
            <person name="Liu X."/>
            <person name="Sun F."/>
            <person name="Shao Z."/>
        </authorList>
    </citation>
    <scope>NUCLEOTIDE SEQUENCE [LARGE SCALE GENOMIC DNA]</scope>
    <source>
        <strain evidence="13 14">22II-S11-z3</strain>
    </source>
</reference>
<dbReference type="Pfam" id="PF01061">
    <property type="entry name" value="ABC2_membrane"/>
    <property type="match status" value="1"/>
</dbReference>
<dbReference type="InterPro" id="IPR000412">
    <property type="entry name" value="ABC_2_transport"/>
</dbReference>
<feature type="transmembrane region" description="Helical" evidence="11">
    <location>
        <begin position="119"/>
        <end position="144"/>
    </location>
</feature>
<evidence type="ECO:0000313" key="14">
    <source>
        <dbReference type="Proteomes" id="UP000036938"/>
    </source>
</evidence>
<evidence type="ECO:0000256" key="3">
    <source>
        <dbReference type="ARBA" id="ARBA00022448"/>
    </source>
</evidence>
<keyword evidence="8 11" id="KW-1133">Transmembrane helix</keyword>
<name>A0A0L1JKK0_9RHOB</name>
<feature type="transmembrane region" description="Helical" evidence="11">
    <location>
        <begin position="240"/>
        <end position="261"/>
    </location>
</feature>
<gene>
    <name evidence="13" type="ORF">ATO11_18495</name>
</gene>
<dbReference type="Proteomes" id="UP000036938">
    <property type="component" value="Unassembled WGS sequence"/>
</dbReference>
<comment type="caution">
    <text evidence="13">The sequence shown here is derived from an EMBL/GenBank/DDBJ whole genome shotgun (WGS) entry which is preliminary data.</text>
</comment>
<dbReference type="PANTHER" id="PTHR30413">
    <property type="entry name" value="INNER MEMBRANE TRANSPORT PERMEASE"/>
    <property type="match status" value="1"/>
</dbReference>
<evidence type="ECO:0000256" key="11">
    <source>
        <dbReference type="RuleBase" id="RU361157"/>
    </source>
</evidence>
<keyword evidence="5" id="KW-0762">Sugar transport</keyword>
<dbReference type="GO" id="GO:0140359">
    <property type="term" value="F:ABC-type transporter activity"/>
    <property type="evidence" value="ECO:0007669"/>
    <property type="project" value="InterPro"/>
</dbReference>
<evidence type="ECO:0000256" key="9">
    <source>
        <dbReference type="ARBA" id="ARBA00023047"/>
    </source>
</evidence>
<evidence type="ECO:0000256" key="1">
    <source>
        <dbReference type="ARBA" id="ARBA00004651"/>
    </source>
</evidence>
<evidence type="ECO:0000256" key="4">
    <source>
        <dbReference type="ARBA" id="ARBA00022475"/>
    </source>
</evidence>
<comment type="subcellular location">
    <subcellularLocation>
        <location evidence="11">Cell inner membrane</location>
        <topology evidence="11">Multi-pass membrane protein</topology>
    </subcellularLocation>
    <subcellularLocation>
        <location evidence="1">Cell membrane</location>
        <topology evidence="1">Multi-pass membrane protein</topology>
    </subcellularLocation>
</comment>
<feature type="transmembrane region" description="Helical" evidence="11">
    <location>
        <begin position="44"/>
        <end position="66"/>
    </location>
</feature>
<dbReference type="EMBL" id="AQQZ01000011">
    <property type="protein sequence ID" value="KNG92247.1"/>
    <property type="molecule type" value="Genomic_DNA"/>
</dbReference>
<dbReference type="InterPro" id="IPR047817">
    <property type="entry name" value="ABC2_TM_bact-type"/>
</dbReference>
<evidence type="ECO:0000256" key="10">
    <source>
        <dbReference type="ARBA" id="ARBA00023136"/>
    </source>
</evidence>
<feature type="transmembrane region" description="Helical" evidence="11">
    <location>
        <begin position="78"/>
        <end position="98"/>
    </location>
</feature>
<evidence type="ECO:0000256" key="2">
    <source>
        <dbReference type="ARBA" id="ARBA00007783"/>
    </source>
</evidence>
<dbReference type="RefSeq" id="WP_050532407.1">
    <property type="nucleotide sequence ID" value="NZ_AQQZ01000011.1"/>
</dbReference>
<protein>
    <recommendedName>
        <fullName evidence="11">Transport permease protein</fullName>
    </recommendedName>
</protein>
<dbReference type="PROSITE" id="PS51012">
    <property type="entry name" value="ABC_TM2"/>
    <property type="match status" value="1"/>
</dbReference>
<keyword evidence="14" id="KW-1185">Reference proteome</keyword>
<keyword evidence="6 11" id="KW-0812">Transmembrane</keyword>
<dbReference type="PRINTS" id="PR00164">
    <property type="entry name" value="ABC2TRNSPORT"/>
</dbReference>
<evidence type="ECO:0000313" key="13">
    <source>
        <dbReference type="EMBL" id="KNG92247.1"/>
    </source>
</evidence>
<evidence type="ECO:0000259" key="12">
    <source>
        <dbReference type="PROSITE" id="PS51012"/>
    </source>
</evidence>
<accession>A0A0L1JKK0</accession>
<feature type="transmembrane region" description="Helical" evidence="11">
    <location>
        <begin position="190"/>
        <end position="208"/>
    </location>
</feature>
<dbReference type="GO" id="GO:0015774">
    <property type="term" value="P:polysaccharide transport"/>
    <property type="evidence" value="ECO:0007669"/>
    <property type="project" value="UniProtKB-KW"/>
</dbReference>
<evidence type="ECO:0000256" key="7">
    <source>
        <dbReference type="ARBA" id="ARBA00022903"/>
    </source>
</evidence>
<dbReference type="GO" id="GO:0043190">
    <property type="term" value="C:ATP-binding cassette (ABC) transporter complex"/>
    <property type="evidence" value="ECO:0007669"/>
    <property type="project" value="InterPro"/>
</dbReference>
<evidence type="ECO:0000256" key="8">
    <source>
        <dbReference type="ARBA" id="ARBA00022989"/>
    </source>
</evidence>